<reference evidence="1" key="1">
    <citation type="submission" date="2021-09" db="EMBL/GenBank/DDBJ databases">
        <title>The genome of Mauremys mutica provides insights into the evolution of semi-aquatic lifestyle.</title>
        <authorList>
            <person name="Gong S."/>
            <person name="Gao Y."/>
        </authorList>
    </citation>
    <scope>NUCLEOTIDE SEQUENCE</scope>
    <source>
        <strain evidence="1">MM-2020</strain>
        <tissue evidence="1">Muscle</tissue>
    </source>
</reference>
<gene>
    <name evidence="1" type="ORF">KIL84_004342</name>
</gene>
<organism evidence="1 2">
    <name type="scientific">Mauremys mutica</name>
    <name type="common">yellowpond turtle</name>
    <dbReference type="NCBI Taxonomy" id="74926"/>
    <lineage>
        <taxon>Eukaryota</taxon>
        <taxon>Metazoa</taxon>
        <taxon>Chordata</taxon>
        <taxon>Craniata</taxon>
        <taxon>Vertebrata</taxon>
        <taxon>Euteleostomi</taxon>
        <taxon>Archelosauria</taxon>
        <taxon>Testudinata</taxon>
        <taxon>Testudines</taxon>
        <taxon>Cryptodira</taxon>
        <taxon>Durocryptodira</taxon>
        <taxon>Testudinoidea</taxon>
        <taxon>Geoemydidae</taxon>
        <taxon>Geoemydinae</taxon>
        <taxon>Mauremys</taxon>
    </lineage>
</organism>
<sequence>MCHPWWQPREPACARGPATCTGGNGLGDPHSIGEPLLESPQCGVHSGCNPLATFLPCPQTSPPSRDDPCLLILGGTTPEQLESHAPPGSPHPHKAAIPLCSFQLFILPLPCPVPCSAACKEEAQPHHVTEQSGGHVTPTCPLPHITSASKAQCRSPQLCRLRTIPLVPAKTYLLIKLLIHSIPVASFQMPFTIKVNGLGLVPCQMLLLTRNG</sequence>
<comment type="caution">
    <text evidence="1">The sequence shown here is derived from an EMBL/GenBank/DDBJ whole genome shotgun (WGS) entry which is preliminary data.</text>
</comment>
<dbReference type="EMBL" id="JAHDVG010000466">
    <property type="protein sequence ID" value="KAH1182850.1"/>
    <property type="molecule type" value="Genomic_DNA"/>
</dbReference>
<protein>
    <submittedName>
        <fullName evidence="1">Uncharacterized protein</fullName>
    </submittedName>
</protein>
<proteinExistence type="predicted"/>
<evidence type="ECO:0000313" key="1">
    <source>
        <dbReference type="EMBL" id="KAH1182850.1"/>
    </source>
</evidence>
<dbReference type="AlphaFoldDB" id="A0A9D4B732"/>
<evidence type="ECO:0000313" key="2">
    <source>
        <dbReference type="Proteomes" id="UP000827986"/>
    </source>
</evidence>
<accession>A0A9D4B732</accession>
<keyword evidence="2" id="KW-1185">Reference proteome</keyword>
<dbReference type="Proteomes" id="UP000827986">
    <property type="component" value="Unassembled WGS sequence"/>
</dbReference>
<name>A0A9D4B732_9SAUR</name>